<dbReference type="AlphaFoldDB" id="A0A4R6TP85"/>
<keyword evidence="1" id="KW-1133">Transmembrane helix</keyword>
<name>A0A4R6TP85_9FLAO</name>
<reference evidence="2 3" key="1">
    <citation type="submission" date="2019-03" db="EMBL/GenBank/DDBJ databases">
        <title>Genomic Encyclopedia of Archaeal and Bacterial Type Strains, Phase II (KMG-II): from individual species to whole genera.</title>
        <authorList>
            <person name="Goeker M."/>
        </authorList>
    </citation>
    <scope>NUCLEOTIDE SEQUENCE [LARGE SCALE GENOMIC DNA]</scope>
    <source>
        <strain evidence="2 3">DSM 18435</strain>
    </source>
</reference>
<dbReference type="Proteomes" id="UP000295468">
    <property type="component" value="Unassembled WGS sequence"/>
</dbReference>
<accession>A0A4R6TP85</accession>
<proteinExistence type="predicted"/>
<keyword evidence="3" id="KW-1185">Reference proteome</keyword>
<gene>
    <name evidence="2" type="ORF">CLV82_1873</name>
</gene>
<dbReference type="EMBL" id="SNYI01000002">
    <property type="protein sequence ID" value="TDQ31171.1"/>
    <property type="molecule type" value="Genomic_DNA"/>
</dbReference>
<comment type="caution">
    <text evidence="2">The sequence shown here is derived from an EMBL/GenBank/DDBJ whole genome shotgun (WGS) entry which is preliminary data.</text>
</comment>
<protein>
    <recommendedName>
        <fullName evidence="4">O-antigen ligase-like membrane protein</fullName>
    </recommendedName>
</protein>
<evidence type="ECO:0000256" key="1">
    <source>
        <dbReference type="SAM" id="Phobius"/>
    </source>
</evidence>
<feature type="transmembrane region" description="Helical" evidence="1">
    <location>
        <begin position="28"/>
        <end position="48"/>
    </location>
</feature>
<keyword evidence="1" id="KW-0812">Transmembrane</keyword>
<feature type="transmembrane region" description="Helical" evidence="1">
    <location>
        <begin position="301"/>
        <end position="334"/>
    </location>
</feature>
<organism evidence="2 3">
    <name type="scientific">Zeaxanthinibacter enoshimensis</name>
    <dbReference type="NCBI Taxonomy" id="392009"/>
    <lineage>
        <taxon>Bacteria</taxon>
        <taxon>Pseudomonadati</taxon>
        <taxon>Bacteroidota</taxon>
        <taxon>Flavobacteriia</taxon>
        <taxon>Flavobacteriales</taxon>
        <taxon>Flavobacteriaceae</taxon>
        <taxon>Zeaxanthinibacter</taxon>
    </lineage>
</organism>
<sequence length="345" mass="39855">MASVILIFATAIIAIFLGRSKYKFSVYFAYFAILITVILNFIVSGGDFLDMTHVMDSKGIGTWITLALIFVSYNSSRFKLLEVFLLIAIFYISLLTIYNFIDFGVGGWRGQALNKYRVYATTMVWIVPYYYLITKPNPKLKWLRVYALFFGLILALITQTRSFLIIYFLTIMFDFFNTKNRLSYSIFLFAGGIAFLLIVLNTEIFSNSLELLINRGTHDTRSEQLGVFLSQLNPIKLITGSGFFASYRYGYQQWTAVDNQWLLLLWWAGIIPVIAYFYLTAVIPLKMALFYRLDYETKVECFILILWVLGLTGLAIFTTMTIDLFFFIICILLGRVLYKFSNLCV</sequence>
<feature type="transmembrane region" description="Helical" evidence="1">
    <location>
        <begin position="182"/>
        <end position="200"/>
    </location>
</feature>
<keyword evidence="1" id="KW-0472">Membrane</keyword>
<feature type="transmembrane region" description="Helical" evidence="1">
    <location>
        <begin position="116"/>
        <end position="133"/>
    </location>
</feature>
<evidence type="ECO:0008006" key="4">
    <source>
        <dbReference type="Google" id="ProtNLM"/>
    </source>
</evidence>
<evidence type="ECO:0000313" key="3">
    <source>
        <dbReference type="Proteomes" id="UP000295468"/>
    </source>
</evidence>
<evidence type="ECO:0000313" key="2">
    <source>
        <dbReference type="EMBL" id="TDQ31171.1"/>
    </source>
</evidence>
<feature type="transmembrane region" description="Helical" evidence="1">
    <location>
        <begin position="60"/>
        <end position="78"/>
    </location>
</feature>
<feature type="transmembrane region" description="Helical" evidence="1">
    <location>
        <begin position="264"/>
        <end position="289"/>
    </location>
</feature>
<feature type="transmembrane region" description="Helical" evidence="1">
    <location>
        <begin position="145"/>
        <end position="170"/>
    </location>
</feature>
<feature type="transmembrane region" description="Helical" evidence="1">
    <location>
        <begin position="84"/>
        <end position="104"/>
    </location>
</feature>